<dbReference type="Pfam" id="PF07690">
    <property type="entry name" value="MFS_1"/>
    <property type="match status" value="1"/>
</dbReference>
<keyword evidence="10" id="KW-1185">Reference proteome</keyword>
<dbReference type="GO" id="GO:0022857">
    <property type="term" value="F:transmembrane transporter activity"/>
    <property type="evidence" value="ECO:0007669"/>
    <property type="project" value="InterPro"/>
</dbReference>
<gene>
    <name evidence="9" type="ORF">BXYJ_LOCUS15745</name>
</gene>
<dbReference type="InterPro" id="IPR036259">
    <property type="entry name" value="MFS_trans_sf"/>
</dbReference>
<feature type="transmembrane region" description="Helical" evidence="7">
    <location>
        <begin position="197"/>
        <end position="221"/>
    </location>
</feature>
<evidence type="ECO:0000256" key="4">
    <source>
        <dbReference type="ARBA" id="ARBA00022989"/>
    </source>
</evidence>
<feature type="compositionally biased region" description="Basic and acidic residues" evidence="6">
    <location>
        <begin position="95"/>
        <end position="111"/>
    </location>
</feature>
<reference evidence="9" key="1">
    <citation type="submission" date="2020-09" db="EMBL/GenBank/DDBJ databases">
        <authorList>
            <person name="Kikuchi T."/>
        </authorList>
    </citation>
    <scope>NUCLEOTIDE SEQUENCE</scope>
    <source>
        <strain evidence="9">Ka4C1</strain>
    </source>
</reference>
<feature type="compositionally biased region" description="Polar residues" evidence="6">
    <location>
        <begin position="37"/>
        <end position="46"/>
    </location>
</feature>
<accession>A0A7I8XA22</accession>
<feature type="transmembrane region" description="Helical" evidence="7">
    <location>
        <begin position="495"/>
        <end position="514"/>
    </location>
</feature>
<feature type="transmembrane region" description="Helical" evidence="7">
    <location>
        <begin position="439"/>
        <end position="458"/>
    </location>
</feature>
<sequence>MMEGSEIEPGAANSLPTLTDIAQIPDATTSREEDTNRNAYPTTSRSVHGAVAGGDRSKRRGTAKRKPRPRTGSDNDVRRLRPFIASPFMPITTKSKNEVVEQPRKLKEPRSRSPTKYGALAHKRSDADQRRAELLPLQAAPEPSPDSLAVTPADPVQPRKRSDSESSHSSDASESSSSSDSSDSSYTRFSDLTRKQWATMGMLAIANLCSTVAFSCIAPFYPGEATDKGMNSTEIGIVFGVFELVMFVTAPLLGKYMTTIGSKRMFTVGLFMTGVTAILFGFLNLLPAGSLFFWASLVIRCLEALGDACFVTSSFAISAKCFPGRIATVVGLIETFAGLGYTAGPVIGAVLYEYGGFQMPFLVLGFLLILATVVSIFLVEDIEDEEAEDTKGMLGMLKMPVIWLMVFAVVICAISLSFFDPTLAAHLESFNLSTTMVGLMFLLCGGIYTLTAPLWGLIIDQWNCCYLLMFFGSSATVVSMLFVGPSPIFHMEKNLVVIGLSLSLFGVAAGALYIPTFQNCLNAVKKRGYEDNFQTYGCVSGVFQAAFAFGAFMGPTLGGFGVQQIGFAWTTSIIAVINVFFLVIMLIFFAIRWYKGDIEEESGSESCDSASERSQKA</sequence>
<feature type="transmembrane region" description="Helical" evidence="7">
    <location>
        <begin position="465"/>
        <end position="483"/>
    </location>
</feature>
<evidence type="ECO:0000313" key="10">
    <source>
        <dbReference type="Proteomes" id="UP000659654"/>
    </source>
</evidence>
<feature type="transmembrane region" description="Helical" evidence="7">
    <location>
        <begin position="265"/>
        <end position="286"/>
    </location>
</feature>
<dbReference type="EMBL" id="CAJFCV020000006">
    <property type="protein sequence ID" value="CAG9132169.1"/>
    <property type="molecule type" value="Genomic_DNA"/>
</dbReference>
<dbReference type="InterPro" id="IPR011701">
    <property type="entry name" value="MFS"/>
</dbReference>
<name>A0A7I8XA22_BURXY</name>
<keyword evidence="4 7" id="KW-1133">Transmembrane helix</keyword>
<keyword evidence="3 7" id="KW-0812">Transmembrane</keyword>
<evidence type="ECO:0000256" key="1">
    <source>
        <dbReference type="ARBA" id="ARBA00004141"/>
    </source>
</evidence>
<dbReference type="Gene3D" id="1.20.1250.20">
    <property type="entry name" value="MFS general substrate transporter like domains"/>
    <property type="match status" value="2"/>
</dbReference>
<dbReference type="AlphaFoldDB" id="A0A7I8XA22"/>
<evidence type="ECO:0000256" key="5">
    <source>
        <dbReference type="ARBA" id="ARBA00023136"/>
    </source>
</evidence>
<dbReference type="PROSITE" id="PS50850">
    <property type="entry name" value="MFS"/>
    <property type="match status" value="1"/>
</dbReference>
<dbReference type="SUPFAM" id="SSF103473">
    <property type="entry name" value="MFS general substrate transporter"/>
    <property type="match status" value="1"/>
</dbReference>
<dbReference type="PANTHER" id="PTHR23506:SF26">
    <property type="entry name" value="MFS-TYPE TRANSPORTER SLC18B1"/>
    <property type="match status" value="1"/>
</dbReference>
<dbReference type="EMBL" id="CAJFDI010000006">
    <property type="protein sequence ID" value="CAD5235654.1"/>
    <property type="molecule type" value="Genomic_DNA"/>
</dbReference>
<keyword evidence="2" id="KW-0813">Transport</keyword>
<proteinExistence type="predicted"/>
<feature type="transmembrane region" description="Helical" evidence="7">
    <location>
        <begin position="357"/>
        <end position="379"/>
    </location>
</feature>
<feature type="compositionally biased region" description="Basic and acidic residues" evidence="6">
    <location>
        <begin position="123"/>
        <end position="133"/>
    </location>
</feature>
<protein>
    <submittedName>
        <fullName evidence="9">(pine wood nematode) hypothetical protein</fullName>
    </submittedName>
</protein>
<dbReference type="Proteomes" id="UP000582659">
    <property type="component" value="Unassembled WGS sequence"/>
</dbReference>
<feature type="region of interest" description="Disordered" evidence="6">
    <location>
        <begin position="1"/>
        <end position="187"/>
    </location>
</feature>
<feature type="domain" description="Major facilitator superfamily (MFS) profile" evidence="8">
    <location>
        <begin position="199"/>
        <end position="595"/>
    </location>
</feature>
<feature type="compositionally biased region" description="Low complexity" evidence="6">
    <location>
        <begin position="169"/>
        <end position="185"/>
    </location>
</feature>
<evidence type="ECO:0000259" key="8">
    <source>
        <dbReference type="PROSITE" id="PS50850"/>
    </source>
</evidence>
<dbReference type="InterPro" id="IPR050930">
    <property type="entry name" value="MFS_Vesicular_Transporter"/>
</dbReference>
<dbReference type="OrthoDB" id="446368at2759"/>
<evidence type="ECO:0000256" key="6">
    <source>
        <dbReference type="SAM" id="MobiDB-lite"/>
    </source>
</evidence>
<comment type="caution">
    <text evidence="9">The sequence shown here is derived from an EMBL/GenBank/DDBJ whole genome shotgun (WGS) entry which is preliminary data.</text>
</comment>
<evidence type="ECO:0000256" key="7">
    <source>
        <dbReference type="SAM" id="Phobius"/>
    </source>
</evidence>
<feature type="transmembrane region" description="Helical" evidence="7">
    <location>
        <begin position="566"/>
        <end position="591"/>
    </location>
</feature>
<feature type="compositionally biased region" description="Basic residues" evidence="6">
    <location>
        <begin position="57"/>
        <end position="69"/>
    </location>
</feature>
<dbReference type="Proteomes" id="UP000659654">
    <property type="component" value="Unassembled WGS sequence"/>
</dbReference>
<organism evidence="9 10">
    <name type="scientific">Bursaphelenchus xylophilus</name>
    <name type="common">Pinewood nematode worm</name>
    <name type="synonym">Aphelenchoides xylophilus</name>
    <dbReference type="NCBI Taxonomy" id="6326"/>
    <lineage>
        <taxon>Eukaryota</taxon>
        <taxon>Metazoa</taxon>
        <taxon>Ecdysozoa</taxon>
        <taxon>Nematoda</taxon>
        <taxon>Chromadorea</taxon>
        <taxon>Rhabditida</taxon>
        <taxon>Tylenchina</taxon>
        <taxon>Tylenchomorpha</taxon>
        <taxon>Aphelenchoidea</taxon>
        <taxon>Aphelenchoididae</taxon>
        <taxon>Bursaphelenchus</taxon>
    </lineage>
</organism>
<evidence type="ECO:0000313" key="9">
    <source>
        <dbReference type="EMBL" id="CAD5235654.1"/>
    </source>
</evidence>
<dbReference type="PANTHER" id="PTHR23506">
    <property type="entry name" value="GH10249P"/>
    <property type="match status" value="1"/>
</dbReference>
<keyword evidence="5 7" id="KW-0472">Membrane</keyword>
<evidence type="ECO:0000256" key="2">
    <source>
        <dbReference type="ARBA" id="ARBA00022448"/>
    </source>
</evidence>
<dbReference type="InterPro" id="IPR020846">
    <property type="entry name" value="MFS_dom"/>
</dbReference>
<feature type="transmembrane region" description="Helical" evidence="7">
    <location>
        <begin position="400"/>
        <end position="419"/>
    </location>
</feature>
<dbReference type="GO" id="GO:0016020">
    <property type="term" value="C:membrane"/>
    <property type="evidence" value="ECO:0007669"/>
    <property type="project" value="UniProtKB-SubCell"/>
</dbReference>
<feature type="transmembrane region" description="Helical" evidence="7">
    <location>
        <begin position="329"/>
        <end position="351"/>
    </location>
</feature>
<evidence type="ECO:0000256" key="3">
    <source>
        <dbReference type="ARBA" id="ARBA00022692"/>
    </source>
</evidence>
<feature type="transmembrane region" description="Helical" evidence="7">
    <location>
        <begin position="535"/>
        <end position="554"/>
    </location>
</feature>
<feature type="transmembrane region" description="Helical" evidence="7">
    <location>
        <begin position="233"/>
        <end position="253"/>
    </location>
</feature>
<feature type="transmembrane region" description="Helical" evidence="7">
    <location>
        <begin position="292"/>
        <end position="317"/>
    </location>
</feature>
<comment type="subcellular location">
    <subcellularLocation>
        <location evidence="1">Membrane</location>
        <topology evidence="1">Multi-pass membrane protein</topology>
    </subcellularLocation>
</comment>
<dbReference type="SMR" id="A0A7I8XA22"/>